<dbReference type="Proteomes" id="UP000003374">
    <property type="component" value="Unassembled WGS sequence"/>
</dbReference>
<dbReference type="InterPro" id="IPR012337">
    <property type="entry name" value="RNaseH-like_sf"/>
</dbReference>
<evidence type="ECO:0000256" key="1">
    <source>
        <dbReference type="ARBA" id="ARBA00022694"/>
    </source>
</evidence>
<comment type="cofactor">
    <cofactor evidence="5">
        <name>Mg(2+)</name>
        <dbReference type="ChEBI" id="CHEBI:18420"/>
    </cofactor>
    <text evidence="5">Binds two Mg(2+) per subunit. The active form of the enzyme binds two Mg(2+) ions in its active site. The first Mg(2+) forms only one salt bridge with the protein.</text>
</comment>
<name>A4BPF2_9GAMM</name>
<feature type="binding site" evidence="5">
    <location>
        <position position="31"/>
    </location>
    <ligand>
        <name>Mg(2+)</name>
        <dbReference type="ChEBI" id="CHEBI:18420"/>
        <label>1</label>
        <note>catalytic</note>
    </ligand>
</feature>
<feature type="binding site" evidence="5">
    <location>
        <position position="33"/>
    </location>
    <ligand>
        <name>Mg(2+)</name>
        <dbReference type="ChEBI" id="CHEBI:18420"/>
        <label>2</label>
        <note>catalytic</note>
    </ligand>
</feature>
<dbReference type="HAMAP" id="MF_00157">
    <property type="entry name" value="RNase_T"/>
    <property type="match status" value="1"/>
</dbReference>
<dbReference type="CDD" id="cd06134">
    <property type="entry name" value="RNaseT"/>
    <property type="match status" value="1"/>
</dbReference>
<dbReference type="GO" id="GO:0008408">
    <property type="term" value="F:3'-5' exonuclease activity"/>
    <property type="evidence" value="ECO:0007669"/>
    <property type="project" value="TreeGrafter"/>
</dbReference>
<dbReference type="GO" id="GO:0045004">
    <property type="term" value="P:DNA replication proofreading"/>
    <property type="evidence" value="ECO:0007669"/>
    <property type="project" value="TreeGrafter"/>
</dbReference>
<reference evidence="7 8" key="1">
    <citation type="submission" date="2006-02" db="EMBL/GenBank/DDBJ databases">
        <authorList>
            <person name="Waterbury J."/>
            <person name="Ferriera S."/>
            <person name="Johnson J."/>
            <person name="Kravitz S."/>
            <person name="Halpern A."/>
            <person name="Remington K."/>
            <person name="Beeson K."/>
            <person name="Tran B."/>
            <person name="Rogers Y.-H."/>
            <person name="Friedman R."/>
            <person name="Venter J.C."/>
        </authorList>
    </citation>
    <scope>NUCLEOTIDE SEQUENCE [LARGE SCALE GENOMIC DNA]</scope>
    <source>
        <strain evidence="7 8">Nb-231</strain>
    </source>
</reference>
<comment type="similarity">
    <text evidence="5">Belongs to the RNase T family.</text>
</comment>
<dbReference type="Gene3D" id="3.30.420.10">
    <property type="entry name" value="Ribonuclease H-like superfamily/Ribonuclease H"/>
    <property type="match status" value="1"/>
</dbReference>
<comment type="function">
    <text evidence="5">Trims short 3' overhangs of a variety of RNA species, leaving a one or two nucleotide 3' overhang. Responsible for the end-turnover of tRNA: specifically removes the terminal AMP residue from uncharged tRNA (tRNA-C-C-A). Also appears to be involved in tRNA biosynthesis.</text>
</comment>
<protein>
    <recommendedName>
        <fullName evidence="5">Ribonuclease T</fullName>
        <ecNumber evidence="5">3.1.13.-</ecNumber>
    </recommendedName>
    <alternativeName>
        <fullName evidence="5">Exoribonuclease T</fullName>
        <shortName evidence="5">RNase T</shortName>
    </alternativeName>
</protein>
<evidence type="ECO:0000313" key="7">
    <source>
        <dbReference type="EMBL" id="EAR22453.1"/>
    </source>
</evidence>
<dbReference type="GO" id="GO:0016896">
    <property type="term" value="F:RNA exonuclease activity, producing 5'-phosphomonoesters"/>
    <property type="evidence" value="ECO:0007669"/>
    <property type="project" value="UniProtKB-UniRule"/>
</dbReference>
<comment type="subunit">
    <text evidence="5">Homodimer.</text>
</comment>
<feature type="site" description="Important for substrate binding and specificity" evidence="5">
    <location>
        <position position="85"/>
    </location>
</feature>
<evidence type="ECO:0000256" key="5">
    <source>
        <dbReference type="HAMAP-Rule" id="MF_00157"/>
    </source>
</evidence>
<evidence type="ECO:0000256" key="2">
    <source>
        <dbReference type="ARBA" id="ARBA00022722"/>
    </source>
</evidence>
<feature type="binding site" evidence="5">
    <location>
        <position position="194"/>
    </location>
    <ligand>
        <name>Mg(2+)</name>
        <dbReference type="ChEBI" id="CHEBI:18420"/>
        <label>2</label>
        <note>catalytic</note>
    </ligand>
</feature>
<proteinExistence type="inferred from homology"/>
<dbReference type="InterPro" id="IPR005987">
    <property type="entry name" value="RNase_T"/>
</dbReference>
<dbReference type="InterPro" id="IPR013520">
    <property type="entry name" value="Ribonucl_H"/>
</dbReference>
<gene>
    <name evidence="5" type="primary">rnt</name>
    <name evidence="7" type="ORF">NB231_11974</name>
</gene>
<dbReference type="OrthoDB" id="9778264at2"/>
<dbReference type="RefSeq" id="WP_005002837.1">
    <property type="nucleotide sequence ID" value="NZ_CH672427.1"/>
</dbReference>
<sequence>MNRVDIHNEPSQISGSGIAKRFRSFLPVVVDIETGGLNASTDALLQLAAVIVRMDEDKRVFPAGTYSTHVEPFDGANIDPKSLEFNRIDPNHPLRMAKPEEEALRHIFRPIRREIRETGCTRAILVGHNSWFDLCFLNAAVARTGIRRNPFHPFTSFDTATLGGLAFGQTVLARAVKASGASWDGREAHSAIYDAEKTAELFCTIVNRWDRLNGFPEYTALA</sequence>
<dbReference type="Pfam" id="PF00929">
    <property type="entry name" value="RNase_T"/>
    <property type="match status" value="1"/>
</dbReference>
<feature type="site" description="Important for substrate binding and specificity" evidence="5">
    <location>
        <position position="132"/>
    </location>
</feature>
<dbReference type="GO" id="GO:0000287">
    <property type="term" value="F:magnesium ion binding"/>
    <property type="evidence" value="ECO:0007669"/>
    <property type="project" value="UniProtKB-UniRule"/>
</dbReference>
<keyword evidence="2 5" id="KW-0540">Nuclease</keyword>
<accession>A4BPF2</accession>
<organism evidence="7 8">
    <name type="scientific">Nitrococcus mobilis Nb-231</name>
    <dbReference type="NCBI Taxonomy" id="314278"/>
    <lineage>
        <taxon>Bacteria</taxon>
        <taxon>Pseudomonadati</taxon>
        <taxon>Pseudomonadota</taxon>
        <taxon>Gammaproteobacteria</taxon>
        <taxon>Chromatiales</taxon>
        <taxon>Ectothiorhodospiraceae</taxon>
        <taxon>Nitrococcus</taxon>
    </lineage>
</organism>
<keyword evidence="5" id="KW-0460">Magnesium</keyword>
<keyword evidence="8" id="KW-1185">Reference proteome</keyword>
<feature type="domain" description="Exonuclease" evidence="6">
    <location>
        <begin position="26"/>
        <end position="211"/>
    </location>
</feature>
<dbReference type="InterPro" id="IPR036397">
    <property type="entry name" value="RNaseH_sf"/>
</dbReference>
<dbReference type="GO" id="GO:0003676">
    <property type="term" value="F:nucleic acid binding"/>
    <property type="evidence" value="ECO:0007669"/>
    <property type="project" value="InterPro"/>
</dbReference>
<dbReference type="SUPFAM" id="SSF53098">
    <property type="entry name" value="Ribonuclease H-like"/>
    <property type="match status" value="1"/>
</dbReference>
<dbReference type="GO" id="GO:0008033">
    <property type="term" value="P:tRNA processing"/>
    <property type="evidence" value="ECO:0007669"/>
    <property type="project" value="UniProtKB-KW"/>
</dbReference>
<dbReference type="EMBL" id="AAOF01000003">
    <property type="protein sequence ID" value="EAR22453.1"/>
    <property type="molecule type" value="Genomic_DNA"/>
</dbReference>
<dbReference type="STRING" id="314278.NB231_11974"/>
<feature type="site" description="Important for substrate binding and specificity" evidence="5">
    <location>
        <position position="154"/>
    </location>
</feature>
<dbReference type="GO" id="GO:0005829">
    <property type="term" value="C:cytosol"/>
    <property type="evidence" value="ECO:0007669"/>
    <property type="project" value="TreeGrafter"/>
</dbReference>
<comment type="caution">
    <text evidence="7">The sequence shown here is derived from an EMBL/GenBank/DDBJ whole genome shotgun (WGS) entry which is preliminary data.</text>
</comment>
<dbReference type="SMART" id="SM00479">
    <property type="entry name" value="EXOIII"/>
    <property type="match status" value="1"/>
</dbReference>
<evidence type="ECO:0000313" key="8">
    <source>
        <dbReference type="Proteomes" id="UP000003374"/>
    </source>
</evidence>
<dbReference type="NCBIfam" id="TIGR01298">
    <property type="entry name" value="RNaseT"/>
    <property type="match status" value="1"/>
</dbReference>
<evidence type="ECO:0000256" key="3">
    <source>
        <dbReference type="ARBA" id="ARBA00022801"/>
    </source>
</evidence>
<keyword evidence="4 5" id="KW-0269">Exonuclease</keyword>
<dbReference type="EC" id="3.1.13.-" evidence="5"/>
<feature type="binding site" evidence="5">
    <location>
        <position position="189"/>
    </location>
    <ligand>
        <name>Mg(2+)</name>
        <dbReference type="ChEBI" id="CHEBI:18420"/>
        <label>2</label>
        <note>catalytic</note>
    </ligand>
</feature>
<keyword evidence="5" id="KW-0479">Metal-binding</keyword>
<keyword evidence="1 5" id="KW-0819">tRNA processing</keyword>
<dbReference type="AlphaFoldDB" id="A4BPF2"/>
<evidence type="ECO:0000259" key="6">
    <source>
        <dbReference type="SMART" id="SM00479"/>
    </source>
</evidence>
<dbReference type="HOGENOM" id="CLU_082724_0_0_6"/>
<evidence type="ECO:0000256" key="4">
    <source>
        <dbReference type="ARBA" id="ARBA00022839"/>
    </source>
</evidence>
<feature type="binding site" evidence="5">
    <location>
        <position position="31"/>
    </location>
    <ligand>
        <name>Mg(2+)</name>
        <dbReference type="ChEBI" id="CHEBI:18420"/>
        <label>2</label>
        <note>catalytic</note>
    </ligand>
</feature>
<dbReference type="PANTHER" id="PTHR30231">
    <property type="entry name" value="DNA POLYMERASE III SUBUNIT EPSILON"/>
    <property type="match status" value="1"/>
</dbReference>
<keyword evidence="3 5" id="KW-0378">Hydrolase</keyword>
<dbReference type="eggNOG" id="COG0847">
    <property type="taxonomic scope" value="Bacteria"/>
</dbReference>
<dbReference type="PANTHER" id="PTHR30231:SF2">
    <property type="entry name" value="RIBONUCLEASE T"/>
    <property type="match status" value="1"/>
</dbReference>
<feature type="active site" description="Proton donor/acceptor" evidence="5">
    <location>
        <position position="189"/>
    </location>
</feature>
<comment type="caution">
    <text evidence="5">Lacks conserved residue(s) required for the propagation of feature annotation.</text>
</comment>